<accession>A0A382LU69</accession>
<protein>
    <recommendedName>
        <fullName evidence="1">Creatinase N-terminal domain-containing protein</fullName>
    </recommendedName>
</protein>
<feature type="non-terminal residue" evidence="2">
    <location>
        <position position="150"/>
    </location>
</feature>
<dbReference type="InterPro" id="IPR000587">
    <property type="entry name" value="Creatinase_N"/>
</dbReference>
<dbReference type="Gene3D" id="3.40.350.10">
    <property type="entry name" value="Creatinase/prolidase N-terminal domain"/>
    <property type="match status" value="1"/>
</dbReference>
<name>A0A382LU69_9ZZZZ</name>
<gene>
    <name evidence="2" type="ORF">METZ01_LOCUS292877</name>
</gene>
<evidence type="ECO:0000259" key="1">
    <source>
        <dbReference type="Pfam" id="PF01321"/>
    </source>
</evidence>
<dbReference type="SUPFAM" id="SSF53092">
    <property type="entry name" value="Creatinase/prolidase N-terminal domain"/>
    <property type="match status" value="1"/>
</dbReference>
<evidence type="ECO:0000313" key="2">
    <source>
        <dbReference type="EMBL" id="SVC40023.1"/>
    </source>
</evidence>
<organism evidence="2">
    <name type="scientific">marine metagenome</name>
    <dbReference type="NCBI Taxonomy" id="408172"/>
    <lineage>
        <taxon>unclassified sequences</taxon>
        <taxon>metagenomes</taxon>
        <taxon>ecological metagenomes</taxon>
    </lineage>
</organism>
<dbReference type="PANTHER" id="PTHR46112">
    <property type="entry name" value="AMINOPEPTIDASE"/>
    <property type="match status" value="1"/>
</dbReference>
<dbReference type="InterPro" id="IPR029149">
    <property type="entry name" value="Creatin/AminoP/Spt16_N"/>
</dbReference>
<feature type="domain" description="Creatinase N-terminal" evidence="1">
    <location>
        <begin position="17"/>
        <end position="150"/>
    </location>
</feature>
<dbReference type="Pfam" id="PF01321">
    <property type="entry name" value="Creatinase_N"/>
    <property type="match status" value="1"/>
</dbReference>
<proteinExistence type="predicted"/>
<dbReference type="EMBL" id="UINC01089167">
    <property type="protein sequence ID" value="SVC40023.1"/>
    <property type="molecule type" value="Genomic_DNA"/>
</dbReference>
<reference evidence="2" key="1">
    <citation type="submission" date="2018-05" db="EMBL/GenBank/DDBJ databases">
        <authorList>
            <person name="Lanie J.A."/>
            <person name="Ng W.-L."/>
            <person name="Kazmierczak K.M."/>
            <person name="Andrzejewski T.M."/>
            <person name="Davidsen T.M."/>
            <person name="Wayne K.J."/>
            <person name="Tettelin H."/>
            <person name="Glass J.I."/>
            <person name="Rusch D."/>
            <person name="Podicherti R."/>
            <person name="Tsui H.-C.T."/>
            <person name="Winkler M.E."/>
        </authorList>
    </citation>
    <scope>NUCLEOTIDE SEQUENCE</scope>
</reference>
<sequence length="150" mass="17286">MIPPRIQLFSAEEYTNRINQVRELMTLAGLDVLVIHGPENIYYLSGYQTPGYYWYQALIIPLNSAPVFIAPPHEASLVPEFCWIEDVRLHPDISDWAKVTAEVLKEKGFERAYIGLETESWFLTVDFHDHIRDYLPDSRVRNGSGLVESC</sequence>
<dbReference type="AlphaFoldDB" id="A0A382LU69"/>
<dbReference type="PANTHER" id="PTHR46112:SF3">
    <property type="entry name" value="AMINOPEPTIDASE YPDF"/>
    <property type="match status" value="1"/>
</dbReference>
<dbReference type="InterPro" id="IPR050659">
    <property type="entry name" value="Peptidase_M24B"/>
</dbReference>